<feature type="domain" description="Ricin B lectin" evidence="4">
    <location>
        <begin position="456"/>
        <end position="566"/>
    </location>
</feature>
<evidence type="ECO:0000256" key="1">
    <source>
        <dbReference type="ARBA" id="ARBA00008875"/>
    </source>
</evidence>
<keyword evidence="2" id="KW-0378">Hydrolase</keyword>
<dbReference type="Pfam" id="PF01229">
    <property type="entry name" value="Glyco_hydro_39"/>
    <property type="match status" value="1"/>
</dbReference>
<comment type="caution">
    <text evidence="5">The sequence shown here is derived from an EMBL/GenBank/DDBJ whole genome shotgun (WGS) entry which is preliminary data.</text>
</comment>
<dbReference type="InterPro" id="IPR000772">
    <property type="entry name" value="Ricin_B_lectin"/>
</dbReference>
<organism evidence="5 6">
    <name type="scientific">Rugosimonospora acidiphila</name>
    <dbReference type="NCBI Taxonomy" id="556531"/>
    <lineage>
        <taxon>Bacteria</taxon>
        <taxon>Bacillati</taxon>
        <taxon>Actinomycetota</taxon>
        <taxon>Actinomycetes</taxon>
        <taxon>Micromonosporales</taxon>
        <taxon>Micromonosporaceae</taxon>
        <taxon>Rugosimonospora</taxon>
    </lineage>
</organism>
<dbReference type="Gene3D" id="2.60.40.1180">
    <property type="entry name" value="Golgi alpha-mannosidase II"/>
    <property type="match status" value="1"/>
</dbReference>
<dbReference type="EMBL" id="BAABJQ010000008">
    <property type="protein sequence ID" value="GAA5186189.1"/>
    <property type="molecule type" value="Genomic_DNA"/>
</dbReference>
<dbReference type="InterPro" id="IPR035992">
    <property type="entry name" value="Ricin_B-like_lectins"/>
</dbReference>
<comment type="similarity">
    <text evidence="1">Belongs to the glycosyl hydrolase 39 family.</text>
</comment>
<dbReference type="Gene3D" id="3.20.20.80">
    <property type="entry name" value="Glycosidases"/>
    <property type="match status" value="1"/>
</dbReference>
<evidence type="ECO:0000256" key="3">
    <source>
        <dbReference type="ARBA" id="ARBA00023295"/>
    </source>
</evidence>
<accession>A0ABP9RTG3</accession>
<proteinExistence type="inferred from homology"/>
<evidence type="ECO:0000313" key="6">
    <source>
        <dbReference type="Proteomes" id="UP001501570"/>
    </source>
</evidence>
<evidence type="ECO:0000313" key="5">
    <source>
        <dbReference type="EMBL" id="GAA5186189.1"/>
    </source>
</evidence>
<dbReference type="CDD" id="cd23415">
    <property type="entry name" value="beta-trefoil_Ricin_AH"/>
    <property type="match status" value="1"/>
</dbReference>
<dbReference type="Gene3D" id="2.80.10.50">
    <property type="match status" value="1"/>
</dbReference>
<name>A0ABP9RTG3_9ACTN</name>
<dbReference type="SUPFAM" id="SSF50370">
    <property type="entry name" value="Ricin B-like lectins"/>
    <property type="match status" value="1"/>
</dbReference>
<dbReference type="InterPro" id="IPR049166">
    <property type="entry name" value="GH39_cat"/>
</dbReference>
<dbReference type="PROSITE" id="PS50231">
    <property type="entry name" value="RICIN_B_LECTIN"/>
    <property type="match status" value="1"/>
</dbReference>
<dbReference type="InterPro" id="IPR017853">
    <property type="entry name" value="GH"/>
</dbReference>
<dbReference type="RefSeq" id="WP_345630329.1">
    <property type="nucleotide sequence ID" value="NZ_BAABJQ010000008.1"/>
</dbReference>
<keyword evidence="6" id="KW-1185">Reference proteome</keyword>
<dbReference type="SUPFAM" id="SSF51445">
    <property type="entry name" value="(Trans)glycosidases"/>
    <property type="match status" value="1"/>
</dbReference>
<dbReference type="Pfam" id="PF00652">
    <property type="entry name" value="Ricin_B_lectin"/>
    <property type="match status" value="1"/>
</dbReference>
<dbReference type="Proteomes" id="UP001501570">
    <property type="component" value="Unassembled WGS sequence"/>
</dbReference>
<dbReference type="InterPro" id="IPR013780">
    <property type="entry name" value="Glyco_hydro_b"/>
</dbReference>
<keyword evidence="3" id="KW-0326">Glycosidase</keyword>
<reference evidence="6" key="1">
    <citation type="journal article" date="2019" name="Int. J. Syst. Evol. Microbiol.">
        <title>The Global Catalogue of Microorganisms (GCM) 10K type strain sequencing project: providing services to taxonomists for standard genome sequencing and annotation.</title>
        <authorList>
            <consortium name="The Broad Institute Genomics Platform"/>
            <consortium name="The Broad Institute Genome Sequencing Center for Infectious Disease"/>
            <person name="Wu L."/>
            <person name="Ma J."/>
        </authorList>
    </citation>
    <scope>NUCLEOTIDE SEQUENCE [LARGE SCALE GENOMIC DNA]</scope>
    <source>
        <strain evidence="6">JCM 18304</strain>
    </source>
</reference>
<evidence type="ECO:0000259" key="4">
    <source>
        <dbReference type="SMART" id="SM00458"/>
    </source>
</evidence>
<dbReference type="SMART" id="SM00458">
    <property type="entry name" value="RICIN"/>
    <property type="match status" value="1"/>
</dbReference>
<sequence>MIRIGLVVGLVVLGAVVSPVRSGAASAAALPGASSTPNILVNFSTPVQKIDPAAIGADETAFGAPDFAEDPAEQQLLKTLGLGYSRIPLIYQTPGDPGSPIVCEPAYCDTAITGDQWIAGQRAVGESPIVQIGDTTSTADAAAMVAHFNVGGANPVHQWIIGNEPDGHGETAATYSARFDALADAMKAVDPTILIGGGTTNTYDSAFLRPFLQVSGSRVDFVDFHFYPERPTSPLTQAQLVGELNNLSTYLTSMRTLINTVVPSRASQIAIHVGEWNISTALMADDFAGFASVWDAAALGRILAAGDDSMMYATKNGGLGLVADGLNMAAGYSEDTPMPSYEAMSMFTGAGLFPHFGTTLVSATSSLAGVEVHASSGQDNIVLINENATAKNAVIHLANGQRRTMTAWQINQTGPVAAAPRQVATTTTINGTFDVALPALSVTTLVVGAPGAAASHFTFHDASTGRCLDSTTAGVASTGTCGGGNTQNWKVVGTTLVDAQTGLCLDSSAAGSAYTRVCNAGNNQNWYSLGSLLVDAQTGRCLDSNAAGTALTSVCSGAATQNWNVT</sequence>
<gene>
    <name evidence="5" type="ORF">GCM10023322_31890</name>
</gene>
<protein>
    <recommendedName>
        <fullName evidence="4">Ricin B lectin domain-containing protein</fullName>
    </recommendedName>
</protein>
<evidence type="ECO:0000256" key="2">
    <source>
        <dbReference type="ARBA" id="ARBA00022801"/>
    </source>
</evidence>